<feature type="binding site" evidence="7">
    <location>
        <position position="99"/>
    </location>
    <ligand>
        <name>ATP</name>
        <dbReference type="ChEBI" id="CHEBI:30616"/>
    </ligand>
</feature>
<dbReference type="InterPro" id="IPR011761">
    <property type="entry name" value="ATP-grasp"/>
</dbReference>
<dbReference type="InterPro" id="IPR005809">
    <property type="entry name" value="Succ_CoA_ligase-like_bsu"/>
</dbReference>
<comment type="function">
    <text evidence="7">Succinyl-CoA synthetase functions in the citric acid cycle (TCA), coupling the hydrolysis of succinyl-CoA to the synthesis of either ATP or GTP and thus represents the only step of substrate-level phosphorylation in the TCA. The beta subunit provides nucleotide specificity of the enzyme and binds the substrate succinate, while the binding sites for coenzyme A and phosphate are found in the alpha subunit.</text>
</comment>
<dbReference type="EMBL" id="SORX01000002">
    <property type="protein sequence ID" value="TFE02743.1"/>
    <property type="molecule type" value="Genomic_DNA"/>
</dbReference>
<evidence type="ECO:0000256" key="8">
    <source>
        <dbReference type="PROSITE-ProRule" id="PRU00409"/>
    </source>
</evidence>
<dbReference type="FunFam" id="3.30.1490.20:FF:000002">
    <property type="entry name" value="Succinate--CoA ligase [ADP-forming] subunit beta"/>
    <property type="match status" value="1"/>
</dbReference>
<evidence type="ECO:0000256" key="5">
    <source>
        <dbReference type="ARBA" id="ARBA00022741"/>
    </source>
</evidence>
<feature type="binding site" evidence="7">
    <location>
        <begin position="53"/>
        <end position="55"/>
    </location>
    <ligand>
        <name>ATP</name>
        <dbReference type="ChEBI" id="CHEBI:30616"/>
    </ligand>
</feature>
<comment type="subunit">
    <text evidence="7">Heterotetramer of two alpha and two beta subunits.</text>
</comment>
<feature type="binding site" evidence="7">
    <location>
        <position position="199"/>
    </location>
    <ligand>
        <name>Mg(2+)</name>
        <dbReference type="ChEBI" id="CHEBI:18420"/>
    </ligand>
</feature>
<feature type="binding site" evidence="7">
    <location>
        <position position="213"/>
    </location>
    <ligand>
        <name>Mg(2+)</name>
        <dbReference type="ChEBI" id="CHEBI:18420"/>
    </ligand>
</feature>
<dbReference type="PIRSF" id="PIRSF001554">
    <property type="entry name" value="SucCS_beta"/>
    <property type="match status" value="1"/>
</dbReference>
<dbReference type="Pfam" id="PF08442">
    <property type="entry name" value="ATP-grasp_2"/>
    <property type="match status" value="1"/>
</dbReference>
<evidence type="ECO:0000313" key="10">
    <source>
        <dbReference type="EMBL" id="TFE02743.1"/>
    </source>
</evidence>
<sequence length="386" mass="41769">MNIHEYQGKELLRKYGVSVPRGYVAFTPKEAVEAAKELGSAVTVVKAQIHAGGRGNAGGVKIAKSIDEVRTYAKELLGKTLVTHQTGPEGKEIKRLLIEEGCDIKKEYYVGLVLDRATSRITLMASEEGGTEIEEVAEATPEKIFRESIDPVVGLTAFQARRIAFNINIPKEMVNKAVRFMLGLYKMFVEKDCSIAEINPLVTTGDGNVMALDAKLNFDANALYRQKDIMEFRDLDEEDAKEIEASKYDLSYISLDGNIGCMVNGAGLAMATMDIIKHYGGDPANFLDVGGGATAEKVTEAFKIILSDENVKGIFVNIFGGIMKCDIIAEGVVEAAKQVGLKVPLVVRLEGTNVELGKKILNESDLDIVAAGTMADGAQKIVELVG</sequence>
<keyword evidence="5 7" id="KW-0547">Nucleotide-binding</keyword>
<feature type="binding site" evidence="7">
    <location>
        <position position="46"/>
    </location>
    <ligand>
        <name>ATP</name>
        <dbReference type="ChEBI" id="CHEBI:30616"/>
    </ligand>
</feature>
<dbReference type="Gene3D" id="3.30.470.20">
    <property type="entry name" value="ATP-grasp fold, B domain"/>
    <property type="match status" value="1"/>
</dbReference>
<dbReference type="RefSeq" id="WP_134379444.1">
    <property type="nucleotide sequence ID" value="NZ_SORX01000002.1"/>
</dbReference>
<feature type="binding site" evidence="7">
    <location>
        <position position="264"/>
    </location>
    <ligand>
        <name>substrate</name>
        <note>ligand shared with subunit alpha</note>
    </ligand>
</feature>
<gene>
    <name evidence="7 10" type="primary">sucC</name>
    <name evidence="10" type="ORF">E2626_02775</name>
</gene>
<dbReference type="AlphaFoldDB" id="A0A4Y8LL87"/>
<dbReference type="InterPro" id="IPR013650">
    <property type="entry name" value="ATP-grasp_succ-CoA_synth-type"/>
</dbReference>
<feature type="binding site" evidence="7">
    <location>
        <position position="107"/>
    </location>
    <ligand>
        <name>ATP</name>
        <dbReference type="ChEBI" id="CHEBI:30616"/>
    </ligand>
</feature>
<dbReference type="InterPro" id="IPR013815">
    <property type="entry name" value="ATP_grasp_subdomain_1"/>
</dbReference>
<dbReference type="GO" id="GO:0004776">
    <property type="term" value="F:succinate-CoA ligase (GDP-forming) activity"/>
    <property type="evidence" value="ECO:0007669"/>
    <property type="project" value="RHEA"/>
</dbReference>
<dbReference type="GO" id="GO:0006104">
    <property type="term" value="P:succinyl-CoA metabolic process"/>
    <property type="evidence" value="ECO:0007669"/>
    <property type="project" value="TreeGrafter"/>
</dbReference>
<keyword evidence="6 7" id="KW-0460">Magnesium</keyword>
<dbReference type="PROSITE" id="PS50975">
    <property type="entry name" value="ATP_GRASP"/>
    <property type="match status" value="1"/>
</dbReference>
<dbReference type="NCBIfam" id="TIGR01016">
    <property type="entry name" value="sucCoAbeta"/>
    <property type="match status" value="1"/>
</dbReference>
<dbReference type="GO" id="GO:0004775">
    <property type="term" value="F:succinate-CoA ligase (ADP-forming) activity"/>
    <property type="evidence" value="ECO:0007669"/>
    <property type="project" value="UniProtKB-UniRule"/>
</dbReference>
<evidence type="ECO:0000313" key="11">
    <source>
        <dbReference type="Proteomes" id="UP000297776"/>
    </source>
</evidence>
<dbReference type="InterPro" id="IPR005811">
    <property type="entry name" value="SUCC_ACL_C"/>
</dbReference>
<dbReference type="Gene3D" id="3.40.50.261">
    <property type="entry name" value="Succinyl-CoA synthetase domains"/>
    <property type="match status" value="1"/>
</dbReference>
<comment type="caution">
    <text evidence="10">The sequence shown here is derived from an EMBL/GenBank/DDBJ whole genome shotgun (WGS) entry which is preliminary data.</text>
</comment>
<dbReference type="Pfam" id="PF00549">
    <property type="entry name" value="Ligase_CoA"/>
    <property type="match status" value="1"/>
</dbReference>
<dbReference type="UniPathway" id="UPA00223">
    <property type="reaction ID" value="UER00999"/>
</dbReference>
<keyword evidence="7 8" id="KW-0067">ATP-binding</keyword>
<dbReference type="EC" id="6.2.1.5" evidence="7"/>
<dbReference type="SUPFAM" id="SSF56059">
    <property type="entry name" value="Glutathione synthetase ATP-binding domain-like"/>
    <property type="match status" value="1"/>
</dbReference>
<dbReference type="InterPro" id="IPR016102">
    <property type="entry name" value="Succinyl-CoA_synth-like"/>
</dbReference>
<dbReference type="GO" id="GO:0000287">
    <property type="term" value="F:magnesium ion binding"/>
    <property type="evidence" value="ECO:0007669"/>
    <property type="project" value="UniProtKB-UniRule"/>
</dbReference>
<dbReference type="PROSITE" id="PS01217">
    <property type="entry name" value="SUCCINYL_COA_LIG_3"/>
    <property type="match status" value="1"/>
</dbReference>
<dbReference type="NCBIfam" id="NF001913">
    <property type="entry name" value="PRK00696.1"/>
    <property type="match status" value="1"/>
</dbReference>
<evidence type="ECO:0000259" key="9">
    <source>
        <dbReference type="PROSITE" id="PS50975"/>
    </source>
</evidence>
<dbReference type="HAMAP" id="MF_00558">
    <property type="entry name" value="Succ_CoA_beta"/>
    <property type="match status" value="1"/>
</dbReference>
<keyword evidence="3 7" id="KW-0436">Ligase</keyword>
<evidence type="ECO:0000256" key="3">
    <source>
        <dbReference type="ARBA" id="ARBA00022598"/>
    </source>
</evidence>
<organism evidence="10 11">
    <name type="scientific">Jeotgalibacillus salarius</name>
    <dbReference type="NCBI Taxonomy" id="546023"/>
    <lineage>
        <taxon>Bacteria</taxon>
        <taxon>Bacillati</taxon>
        <taxon>Bacillota</taxon>
        <taxon>Bacilli</taxon>
        <taxon>Bacillales</taxon>
        <taxon>Caryophanaceae</taxon>
        <taxon>Jeotgalibacillus</taxon>
    </lineage>
</organism>
<comment type="cofactor">
    <cofactor evidence="7">
        <name>Mg(2+)</name>
        <dbReference type="ChEBI" id="CHEBI:18420"/>
    </cofactor>
    <text evidence="7">Binds 1 Mg(2+) ion per subunit.</text>
</comment>
<comment type="similarity">
    <text evidence="1 7">Belongs to the succinate/malate CoA ligase beta subunit family.</text>
</comment>
<comment type="catalytic activity">
    <reaction evidence="7">
        <text>GTP + succinate + CoA = succinyl-CoA + GDP + phosphate</text>
        <dbReference type="Rhea" id="RHEA:22120"/>
        <dbReference type="ChEBI" id="CHEBI:30031"/>
        <dbReference type="ChEBI" id="CHEBI:37565"/>
        <dbReference type="ChEBI" id="CHEBI:43474"/>
        <dbReference type="ChEBI" id="CHEBI:57287"/>
        <dbReference type="ChEBI" id="CHEBI:57292"/>
        <dbReference type="ChEBI" id="CHEBI:58189"/>
    </reaction>
</comment>
<dbReference type="FunFam" id="3.30.470.20:FF:000002">
    <property type="entry name" value="Succinate--CoA ligase [ADP-forming] subunit beta"/>
    <property type="match status" value="1"/>
</dbReference>
<dbReference type="SUPFAM" id="SSF52210">
    <property type="entry name" value="Succinyl-CoA synthetase domains"/>
    <property type="match status" value="1"/>
</dbReference>
<dbReference type="OrthoDB" id="9802602at2"/>
<name>A0A4Y8LL87_9BACL</name>
<dbReference type="FunFam" id="3.40.50.261:FF:000001">
    <property type="entry name" value="Succinate--CoA ligase [ADP-forming] subunit beta"/>
    <property type="match status" value="1"/>
</dbReference>
<proteinExistence type="inferred from homology"/>
<dbReference type="GO" id="GO:0005524">
    <property type="term" value="F:ATP binding"/>
    <property type="evidence" value="ECO:0007669"/>
    <property type="project" value="UniProtKB-UniRule"/>
</dbReference>
<evidence type="ECO:0000256" key="6">
    <source>
        <dbReference type="ARBA" id="ARBA00022842"/>
    </source>
</evidence>
<dbReference type="Gene3D" id="3.30.1490.20">
    <property type="entry name" value="ATP-grasp fold, A domain"/>
    <property type="match status" value="1"/>
</dbReference>
<feature type="binding site" evidence="7">
    <location>
        <begin position="321"/>
        <end position="323"/>
    </location>
    <ligand>
        <name>substrate</name>
        <note>ligand shared with subunit alpha</note>
    </ligand>
</feature>
<protein>
    <recommendedName>
        <fullName evidence="7">Succinate--CoA ligase [ADP-forming] subunit beta</fullName>
        <ecNumber evidence="7">6.2.1.5</ecNumber>
    </recommendedName>
    <alternativeName>
        <fullName evidence="7">Succinyl-CoA synthetase subunit beta</fullName>
        <shortName evidence="7">SCS-beta</shortName>
    </alternativeName>
</protein>
<comment type="pathway">
    <text evidence="7">Carbohydrate metabolism; tricarboxylic acid cycle; succinate from succinyl-CoA (ligase route): step 1/1.</text>
</comment>
<dbReference type="GO" id="GO:0042709">
    <property type="term" value="C:succinate-CoA ligase complex"/>
    <property type="evidence" value="ECO:0007669"/>
    <property type="project" value="UniProtKB-ARBA"/>
</dbReference>
<evidence type="ECO:0000256" key="4">
    <source>
        <dbReference type="ARBA" id="ARBA00022723"/>
    </source>
</evidence>
<keyword evidence="11" id="KW-1185">Reference proteome</keyword>
<evidence type="ECO:0000256" key="7">
    <source>
        <dbReference type="HAMAP-Rule" id="MF_00558"/>
    </source>
</evidence>
<evidence type="ECO:0000256" key="2">
    <source>
        <dbReference type="ARBA" id="ARBA00022532"/>
    </source>
</evidence>
<dbReference type="InterPro" id="IPR017866">
    <property type="entry name" value="Succ-CoA_synthase_bsu_CS"/>
</dbReference>
<reference evidence="10 11" key="1">
    <citation type="submission" date="2019-03" db="EMBL/GenBank/DDBJ databases">
        <authorList>
            <person name="Yang Y."/>
        </authorList>
    </citation>
    <scope>NUCLEOTIDE SEQUENCE [LARGE SCALE GENOMIC DNA]</scope>
    <source>
        <strain evidence="10 11">ASL-1</strain>
    </source>
</reference>
<dbReference type="GO" id="GO:0006099">
    <property type="term" value="P:tricarboxylic acid cycle"/>
    <property type="evidence" value="ECO:0007669"/>
    <property type="project" value="UniProtKB-UniRule"/>
</dbReference>
<comment type="catalytic activity">
    <reaction evidence="7">
        <text>succinate + ATP + CoA = succinyl-CoA + ADP + phosphate</text>
        <dbReference type="Rhea" id="RHEA:17661"/>
        <dbReference type="ChEBI" id="CHEBI:30031"/>
        <dbReference type="ChEBI" id="CHEBI:30616"/>
        <dbReference type="ChEBI" id="CHEBI:43474"/>
        <dbReference type="ChEBI" id="CHEBI:57287"/>
        <dbReference type="ChEBI" id="CHEBI:57292"/>
        <dbReference type="ChEBI" id="CHEBI:456216"/>
        <dbReference type="EC" id="6.2.1.5"/>
    </reaction>
</comment>
<dbReference type="Proteomes" id="UP000297776">
    <property type="component" value="Unassembled WGS sequence"/>
</dbReference>
<dbReference type="GO" id="GO:0005829">
    <property type="term" value="C:cytosol"/>
    <property type="evidence" value="ECO:0007669"/>
    <property type="project" value="TreeGrafter"/>
</dbReference>
<keyword evidence="2 7" id="KW-0816">Tricarboxylic acid cycle</keyword>
<accession>A0A4Y8LL87</accession>
<feature type="domain" description="ATP-grasp" evidence="9">
    <location>
        <begin position="9"/>
        <end position="229"/>
    </location>
</feature>
<dbReference type="PANTHER" id="PTHR11815:SF10">
    <property type="entry name" value="SUCCINATE--COA LIGASE [GDP-FORMING] SUBUNIT BETA, MITOCHONDRIAL"/>
    <property type="match status" value="1"/>
</dbReference>
<feature type="binding site" evidence="7">
    <location>
        <position position="102"/>
    </location>
    <ligand>
        <name>ATP</name>
        <dbReference type="ChEBI" id="CHEBI:30616"/>
    </ligand>
</feature>
<keyword evidence="4 7" id="KW-0479">Metal-binding</keyword>
<dbReference type="PANTHER" id="PTHR11815">
    <property type="entry name" value="SUCCINYL-COA SYNTHETASE BETA CHAIN"/>
    <property type="match status" value="1"/>
</dbReference>
<evidence type="ECO:0000256" key="1">
    <source>
        <dbReference type="ARBA" id="ARBA00009182"/>
    </source>
</evidence>